<dbReference type="Pfam" id="PF02653">
    <property type="entry name" value="BPD_transp_2"/>
    <property type="match status" value="1"/>
</dbReference>
<dbReference type="Proteomes" id="UP000571084">
    <property type="component" value="Unassembled WGS sequence"/>
</dbReference>
<reference evidence="7 8" key="1">
    <citation type="submission" date="2020-08" db="EMBL/GenBank/DDBJ databases">
        <title>Genomic Encyclopedia of Type Strains, Phase IV (KMG-IV): sequencing the most valuable type-strain genomes for metagenomic binning, comparative biology and taxonomic classification.</title>
        <authorList>
            <person name="Goeker M."/>
        </authorList>
    </citation>
    <scope>NUCLEOTIDE SEQUENCE [LARGE SCALE GENOMIC DNA]</scope>
    <source>
        <strain evidence="7 8">DSM 23240</strain>
    </source>
</reference>
<dbReference type="InterPro" id="IPR043428">
    <property type="entry name" value="LivM-like"/>
</dbReference>
<dbReference type="PANTHER" id="PTHR30482:SF17">
    <property type="entry name" value="ABC TRANSPORTER ATP-BINDING PROTEIN"/>
    <property type="match status" value="1"/>
</dbReference>
<dbReference type="PANTHER" id="PTHR30482">
    <property type="entry name" value="HIGH-AFFINITY BRANCHED-CHAIN AMINO ACID TRANSPORT SYSTEM PERMEASE"/>
    <property type="match status" value="1"/>
</dbReference>
<comment type="subcellular location">
    <subcellularLocation>
        <location evidence="1">Cell membrane</location>
        <topology evidence="1">Multi-pass membrane protein</topology>
    </subcellularLocation>
</comment>
<evidence type="ECO:0000256" key="5">
    <source>
        <dbReference type="ARBA" id="ARBA00023136"/>
    </source>
</evidence>
<keyword evidence="5 6" id="KW-0472">Membrane</keyword>
<evidence type="ECO:0000313" key="7">
    <source>
        <dbReference type="EMBL" id="MBB5201430.1"/>
    </source>
</evidence>
<dbReference type="EMBL" id="JACHHQ010000007">
    <property type="protein sequence ID" value="MBB5201430.1"/>
    <property type="molecule type" value="Genomic_DNA"/>
</dbReference>
<comment type="caution">
    <text evidence="7">The sequence shown here is derived from an EMBL/GenBank/DDBJ whole genome shotgun (WGS) entry which is preliminary data.</text>
</comment>
<feature type="transmembrane region" description="Helical" evidence="6">
    <location>
        <begin position="7"/>
        <end position="27"/>
    </location>
</feature>
<evidence type="ECO:0000313" key="8">
    <source>
        <dbReference type="Proteomes" id="UP000571084"/>
    </source>
</evidence>
<organism evidence="7 8">
    <name type="scientific">Glaciimonas immobilis</name>
    <dbReference type="NCBI Taxonomy" id="728004"/>
    <lineage>
        <taxon>Bacteria</taxon>
        <taxon>Pseudomonadati</taxon>
        <taxon>Pseudomonadota</taxon>
        <taxon>Betaproteobacteria</taxon>
        <taxon>Burkholderiales</taxon>
        <taxon>Oxalobacteraceae</taxon>
        <taxon>Glaciimonas</taxon>
    </lineage>
</organism>
<dbReference type="AlphaFoldDB" id="A0A840RYB5"/>
<keyword evidence="8" id="KW-1185">Reference proteome</keyword>
<feature type="transmembrane region" description="Helical" evidence="6">
    <location>
        <begin position="283"/>
        <end position="299"/>
    </location>
</feature>
<gene>
    <name evidence="7" type="ORF">HNR39_003283</name>
</gene>
<evidence type="ECO:0000256" key="1">
    <source>
        <dbReference type="ARBA" id="ARBA00004651"/>
    </source>
</evidence>
<evidence type="ECO:0000256" key="2">
    <source>
        <dbReference type="ARBA" id="ARBA00022475"/>
    </source>
</evidence>
<keyword evidence="4 6" id="KW-1133">Transmembrane helix</keyword>
<evidence type="ECO:0000256" key="6">
    <source>
        <dbReference type="SAM" id="Phobius"/>
    </source>
</evidence>
<evidence type="ECO:0000256" key="3">
    <source>
        <dbReference type="ARBA" id="ARBA00022692"/>
    </source>
</evidence>
<name>A0A840RYB5_9BURK</name>
<proteinExistence type="predicted"/>
<feature type="transmembrane region" description="Helical" evidence="6">
    <location>
        <begin position="109"/>
        <end position="127"/>
    </location>
</feature>
<evidence type="ECO:0000256" key="4">
    <source>
        <dbReference type="ARBA" id="ARBA00022989"/>
    </source>
</evidence>
<feature type="transmembrane region" description="Helical" evidence="6">
    <location>
        <begin position="33"/>
        <end position="52"/>
    </location>
</feature>
<keyword evidence="2" id="KW-1003">Cell membrane</keyword>
<protein>
    <submittedName>
        <fullName evidence="7">Branched-chain amino acid transport system permease protein</fullName>
    </submittedName>
</protein>
<accession>A0A840RYB5</accession>
<keyword evidence="3 6" id="KW-0812">Transmembrane</keyword>
<dbReference type="GO" id="GO:0015658">
    <property type="term" value="F:branched-chain amino acid transmembrane transporter activity"/>
    <property type="evidence" value="ECO:0007669"/>
    <property type="project" value="InterPro"/>
</dbReference>
<feature type="transmembrane region" description="Helical" evidence="6">
    <location>
        <begin position="207"/>
        <end position="227"/>
    </location>
</feature>
<feature type="transmembrane region" description="Helical" evidence="6">
    <location>
        <begin position="159"/>
        <end position="176"/>
    </location>
</feature>
<dbReference type="CDD" id="cd06581">
    <property type="entry name" value="TM_PBP1_LivM_like"/>
    <property type="match status" value="1"/>
</dbReference>
<feature type="transmembrane region" description="Helical" evidence="6">
    <location>
        <begin position="247"/>
        <end position="271"/>
    </location>
</feature>
<sequence>MKIILHYRFTLLVIATVLVLPLLVSSGTLATEVLIFALAALGCNLLLGYTGLMSFGQGIFLGVGSYATGLSLLHLHVSLLPSLLIAMLIGGLAALVVGWFSIRQRGTYFVMLTLAFAQMFYFLAYTLKDVTGGDNGLLNIPRPDLSLFGIVLLPTTTSWQYYSFVAVVFVLMFWVLQRIVDSVLGRTLLAISDNETRAAAVGYNITLFKLAAFVLSGAVTGLAGGLHAMMTGLAPLSNIEYHTSESILIMTVIGGTGSLYASVLGAAFYVLIGNWLSSLWPRWLMLLGLLLIAVSLYMHKGLYGVAQSLITRVKLFRRANKLDVAHHIDIKEIRKETPKETHS</sequence>
<feature type="transmembrane region" description="Helical" evidence="6">
    <location>
        <begin position="83"/>
        <end position="102"/>
    </location>
</feature>
<dbReference type="RefSeq" id="WP_168053800.1">
    <property type="nucleotide sequence ID" value="NZ_JAAOZT010000003.1"/>
</dbReference>
<dbReference type="GO" id="GO:0005886">
    <property type="term" value="C:plasma membrane"/>
    <property type="evidence" value="ECO:0007669"/>
    <property type="project" value="UniProtKB-SubCell"/>
</dbReference>
<dbReference type="InterPro" id="IPR001851">
    <property type="entry name" value="ABC_transp_permease"/>
</dbReference>